<keyword evidence="2" id="KW-1185">Reference proteome</keyword>
<proteinExistence type="predicted"/>
<name>A0ACC3T8D4_LIPKO</name>
<gene>
    <name evidence="1" type="ORF">V1525DRAFT_386272</name>
</gene>
<dbReference type="EMBL" id="MU971344">
    <property type="protein sequence ID" value="KAK9239699.1"/>
    <property type="molecule type" value="Genomic_DNA"/>
</dbReference>
<comment type="caution">
    <text evidence="1">The sequence shown here is derived from an EMBL/GenBank/DDBJ whole genome shotgun (WGS) entry which is preliminary data.</text>
</comment>
<sequence length="78" mass="8179">MSDVTEATPISSAAFSVGLDAHDARTATSKSSPPAYEGRPGTNRRVAIRRKGNLTSTALGISHLKHQVQISLSGEFGN</sequence>
<protein>
    <submittedName>
        <fullName evidence="1">Uncharacterized protein</fullName>
    </submittedName>
</protein>
<dbReference type="Proteomes" id="UP001433508">
    <property type="component" value="Unassembled WGS sequence"/>
</dbReference>
<evidence type="ECO:0000313" key="1">
    <source>
        <dbReference type="EMBL" id="KAK9239699.1"/>
    </source>
</evidence>
<reference evidence="2" key="1">
    <citation type="journal article" date="2024" name="Front. Bioeng. Biotechnol.">
        <title>Genome-scale model development and genomic sequencing of the oleaginous clade Lipomyces.</title>
        <authorList>
            <person name="Czajka J.J."/>
            <person name="Han Y."/>
            <person name="Kim J."/>
            <person name="Mondo S.J."/>
            <person name="Hofstad B.A."/>
            <person name="Robles A."/>
            <person name="Haridas S."/>
            <person name="Riley R."/>
            <person name="LaButti K."/>
            <person name="Pangilinan J."/>
            <person name="Andreopoulos W."/>
            <person name="Lipzen A."/>
            <person name="Yan J."/>
            <person name="Wang M."/>
            <person name="Ng V."/>
            <person name="Grigoriev I.V."/>
            <person name="Spatafora J.W."/>
            <person name="Magnuson J.K."/>
            <person name="Baker S.E."/>
            <person name="Pomraning K.R."/>
        </authorList>
    </citation>
    <scope>NUCLEOTIDE SEQUENCE [LARGE SCALE GENOMIC DNA]</scope>
    <source>
        <strain evidence="2">CBS 7786</strain>
    </source>
</reference>
<evidence type="ECO:0000313" key="2">
    <source>
        <dbReference type="Proteomes" id="UP001433508"/>
    </source>
</evidence>
<organism evidence="1 2">
    <name type="scientific">Lipomyces kononenkoae</name>
    <name type="common">Yeast</name>
    <dbReference type="NCBI Taxonomy" id="34357"/>
    <lineage>
        <taxon>Eukaryota</taxon>
        <taxon>Fungi</taxon>
        <taxon>Dikarya</taxon>
        <taxon>Ascomycota</taxon>
        <taxon>Saccharomycotina</taxon>
        <taxon>Lipomycetes</taxon>
        <taxon>Lipomycetales</taxon>
        <taxon>Lipomycetaceae</taxon>
        <taxon>Lipomyces</taxon>
    </lineage>
</organism>
<accession>A0ACC3T8D4</accession>